<dbReference type="Gene3D" id="3.40.50.1010">
    <property type="entry name" value="5'-nuclease"/>
    <property type="match status" value="1"/>
</dbReference>
<evidence type="ECO:0000259" key="1">
    <source>
        <dbReference type="Pfam" id="PF01936"/>
    </source>
</evidence>
<accession>A0ABV8KA12</accession>
<sequence>MLHIFWDNSNIHFVGLNHVFPLNDPGVERGKYRTHFLNLLELARDGRELKTAVVAGSVPPPSDGVWNHLKSLGVNLQLLNRDLTNKEVGVDETIQTYLLRTMIDVDPPETIALLTGDGAGEEFGIGFLSDIKRAHKLGWNIEVYSWGAGCKRELREFAQQHGKYVNLEDHYNHITFILGGRRPV</sequence>
<gene>
    <name evidence="2" type="ORF">ACFOZ8_25030</name>
</gene>
<dbReference type="Proteomes" id="UP001595715">
    <property type="component" value="Unassembled WGS sequence"/>
</dbReference>
<dbReference type="Pfam" id="PF01936">
    <property type="entry name" value="NYN"/>
    <property type="match status" value="1"/>
</dbReference>
<organism evidence="2 3">
    <name type="scientific">Paenibacillus xanthanilyticus</name>
    <dbReference type="NCBI Taxonomy" id="1783531"/>
    <lineage>
        <taxon>Bacteria</taxon>
        <taxon>Bacillati</taxon>
        <taxon>Bacillota</taxon>
        <taxon>Bacilli</taxon>
        <taxon>Bacillales</taxon>
        <taxon>Paenibacillaceae</taxon>
        <taxon>Paenibacillus</taxon>
    </lineage>
</organism>
<comment type="caution">
    <text evidence="2">The sequence shown here is derived from an EMBL/GenBank/DDBJ whole genome shotgun (WGS) entry which is preliminary data.</text>
</comment>
<protein>
    <submittedName>
        <fullName evidence="2">NYN domain-containing protein</fullName>
    </submittedName>
</protein>
<feature type="domain" description="NYN" evidence="1">
    <location>
        <begin position="4"/>
        <end position="159"/>
    </location>
</feature>
<dbReference type="CDD" id="cd18724">
    <property type="entry name" value="PIN_LabA-like"/>
    <property type="match status" value="1"/>
</dbReference>
<reference evidence="3" key="1">
    <citation type="journal article" date="2019" name="Int. J. Syst. Evol. Microbiol.">
        <title>The Global Catalogue of Microorganisms (GCM) 10K type strain sequencing project: providing services to taxonomists for standard genome sequencing and annotation.</title>
        <authorList>
            <consortium name="The Broad Institute Genomics Platform"/>
            <consortium name="The Broad Institute Genome Sequencing Center for Infectious Disease"/>
            <person name="Wu L."/>
            <person name="Ma J."/>
        </authorList>
    </citation>
    <scope>NUCLEOTIDE SEQUENCE [LARGE SCALE GENOMIC DNA]</scope>
    <source>
        <strain evidence="3">IBRC-M 10987</strain>
    </source>
</reference>
<dbReference type="EMBL" id="JBHSAM010000034">
    <property type="protein sequence ID" value="MFC4102890.1"/>
    <property type="molecule type" value="Genomic_DNA"/>
</dbReference>
<dbReference type="InterPro" id="IPR021139">
    <property type="entry name" value="NYN"/>
</dbReference>
<keyword evidence="3" id="KW-1185">Reference proteome</keyword>
<dbReference type="RefSeq" id="WP_377721493.1">
    <property type="nucleotide sequence ID" value="NZ_JBHSAM010000034.1"/>
</dbReference>
<name>A0ABV8KA12_9BACL</name>
<proteinExistence type="predicted"/>
<evidence type="ECO:0000313" key="2">
    <source>
        <dbReference type="EMBL" id="MFC4102890.1"/>
    </source>
</evidence>
<evidence type="ECO:0000313" key="3">
    <source>
        <dbReference type="Proteomes" id="UP001595715"/>
    </source>
</evidence>